<feature type="compositionally biased region" description="Basic and acidic residues" evidence="1">
    <location>
        <begin position="93"/>
        <end position="107"/>
    </location>
</feature>
<keyword evidence="3" id="KW-1185">Reference proteome</keyword>
<gene>
    <name evidence="2" type="ordered locus">Os11g0669300</name>
    <name evidence="2" type="ORF">OSNPB_110669300</name>
</gene>
<name>A0A0P0Y579_ORYSJ</name>
<reference evidence="2 3" key="2">
    <citation type="journal article" date="2013" name="Plant Cell Physiol.">
        <title>Rice Annotation Project Database (RAP-DB): an integrative and interactive database for rice genomics.</title>
        <authorList>
            <person name="Sakai H."/>
            <person name="Lee S.S."/>
            <person name="Tanaka T."/>
            <person name="Numa H."/>
            <person name="Kim J."/>
            <person name="Kawahara Y."/>
            <person name="Wakimoto H."/>
            <person name="Yang C.C."/>
            <person name="Iwamoto M."/>
            <person name="Abe T."/>
            <person name="Yamada Y."/>
            <person name="Muto A."/>
            <person name="Inokuchi H."/>
            <person name="Ikemura T."/>
            <person name="Matsumoto T."/>
            <person name="Sasaki T."/>
            <person name="Itoh T."/>
        </authorList>
    </citation>
    <scope>NUCLEOTIDE SEQUENCE [LARGE SCALE GENOMIC DNA]</scope>
    <source>
        <strain evidence="3">cv. Nipponbare</strain>
    </source>
</reference>
<feature type="region of interest" description="Disordered" evidence="1">
    <location>
        <begin position="1"/>
        <end position="20"/>
    </location>
</feature>
<evidence type="ECO:0000313" key="2">
    <source>
        <dbReference type="EMBL" id="BAT15189.1"/>
    </source>
</evidence>
<proteinExistence type="predicted"/>
<organism evidence="2 3">
    <name type="scientific">Oryza sativa subsp. japonica</name>
    <name type="common">Rice</name>
    <dbReference type="NCBI Taxonomy" id="39947"/>
    <lineage>
        <taxon>Eukaryota</taxon>
        <taxon>Viridiplantae</taxon>
        <taxon>Streptophyta</taxon>
        <taxon>Embryophyta</taxon>
        <taxon>Tracheophyta</taxon>
        <taxon>Spermatophyta</taxon>
        <taxon>Magnoliopsida</taxon>
        <taxon>Liliopsida</taxon>
        <taxon>Poales</taxon>
        <taxon>Poaceae</taxon>
        <taxon>BOP clade</taxon>
        <taxon>Oryzoideae</taxon>
        <taxon>Oryzeae</taxon>
        <taxon>Oryzinae</taxon>
        <taxon>Oryza</taxon>
        <taxon>Oryza sativa</taxon>
    </lineage>
</organism>
<dbReference type="EMBL" id="AP014967">
    <property type="protein sequence ID" value="BAT15189.1"/>
    <property type="molecule type" value="Genomic_DNA"/>
</dbReference>
<protein>
    <submittedName>
        <fullName evidence="2">Os11g0669300 protein</fullName>
    </submittedName>
</protein>
<evidence type="ECO:0000256" key="1">
    <source>
        <dbReference type="SAM" id="MobiDB-lite"/>
    </source>
</evidence>
<feature type="region of interest" description="Disordered" evidence="1">
    <location>
        <begin position="68"/>
        <end position="107"/>
    </location>
</feature>
<feature type="compositionally biased region" description="Pro residues" evidence="1">
    <location>
        <begin position="1"/>
        <end position="19"/>
    </location>
</feature>
<dbReference type="STRING" id="39947.A0A0P0Y579"/>
<sequence length="233" mass="26387">MNPKRAPPPAPAHGAPPPKRLQIDAFRSGAEAFAQQAPTSSPVKRQLRRGMLVLFFVSAAQVSLSDHPRALRMRRKEERRNKNKNNARPARVAIHEESSTSQRKAPEDDAFQRGIMKAFDNALQKHLNPIYCSLQHLTKQTGTLSERIDTVSHEVGQIKKLISNRDANERYRSEVNQENAAVTEEVNQEQTALRFAANEVHEDQGVELRFLNKLKDHLVYTNDKITAEDGIIR</sequence>
<dbReference type="SMR" id="A0A0P0Y579"/>
<dbReference type="InParanoid" id="A0A0P0Y579"/>
<dbReference type="Proteomes" id="UP000059680">
    <property type="component" value="Chromosome 11"/>
</dbReference>
<dbReference type="PaxDb" id="39947-A0A0P0Y579"/>
<dbReference type="AlphaFoldDB" id="A0A0P0Y579"/>
<accession>A0A0P0Y579</accession>
<evidence type="ECO:0000313" key="3">
    <source>
        <dbReference type="Proteomes" id="UP000059680"/>
    </source>
</evidence>
<reference evidence="2 3" key="3">
    <citation type="journal article" date="2013" name="Rice">
        <title>Improvement of the Oryza sativa Nipponbare reference genome using next generation sequence and optical map data.</title>
        <authorList>
            <person name="Kawahara Y."/>
            <person name="de la Bastide M."/>
            <person name="Hamilton J.P."/>
            <person name="Kanamori H."/>
            <person name="McCombie W.R."/>
            <person name="Ouyang S."/>
            <person name="Schwartz D.C."/>
            <person name="Tanaka T."/>
            <person name="Wu J."/>
            <person name="Zhou S."/>
            <person name="Childs K.L."/>
            <person name="Davidson R.M."/>
            <person name="Lin H."/>
            <person name="Quesada-Ocampo L."/>
            <person name="Vaillancourt B."/>
            <person name="Sakai H."/>
            <person name="Lee S.S."/>
            <person name="Kim J."/>
            <person name="Numa H."/>
            <person name="Itoh T."/>
            <person name="Buell C.R."/>
            <person name="Matsumoto T."/>
        </authorList>
    </citation>
    <scope>NUCLEOTIDE SEQUENCE [LARGE SCALE GENOMIC DNA]</scope>
    <source>
        <strain evidence="3">cv. Nipponbare</strain>
    </source>
</reference>
<reference evidence="3" key="1">
    <citation type="journal article" date="2005" name="Nature">
        <title>The map-based sequence of the rice genome.</title>
        <authorList>
            <consortium name="International rice genome sequencing project (IRGSP)"/>
            <person name="Matsumoto T."/>
            <person name="Wu J."/>
            <person name="Kanamori H."/>
            <person name="Katayose Y."/>
            <person name="Fujisawa M."/>
            <person name="Namiki N."/>
            <person name="Mizuno H."/>
            <person name="Yamamoto K."/>
            <person name="Antonio B.A."/>
            <person name="Baba T."/>
            <person name="Sakata K."/>
            <person name="Nagamura Y."/>
            <person name="Aoki H."/>
            <person name="Arikawa K."/>
            <person name="Arita K."/>
            <person name="Bito T."/>
            <person name="Chiden Y."/>
            <person name="Fujitsuka N."/>
            <person name="Fukunaka R."/>
            <person name="Hamada M."/>
            <person name="Harada C."/>
            <person name="Hayashi A."/>
            <person name="Hijishita S."/>
            <person name="Honda M."/>
            <person name="Hosokawa S."/>
            <person name="Ichikawa Y."/>
            <person name="Idonuma A."/>
            <person name="Iijima M."/>
            <person name="Ikeda M."/>
            <person name="Ikeno M."/>
            <person name="Ito K."/>
            <person name="Ito S."/>
            <person name="Ito T."/>
            <person name="Ito Y."/>
            <person name="Ito Y."/>
            <person name="Iwabuchi A."/>
            <person name="Kamiya K."/>
            <person name="Karasawa W."/>
            <person name="Kurita K."/>
            <person name="Katagiri S."/>
            <person name="Kikuta A."/>
            <person name="Kobayashi H."/>
            <person name="Kobayashi N."/>
            <person name="Machita K."/>
            <person name="Maehara T."/>
            <person name="Masukawa M."/>
            <person name="Mizubayashi T."/>
            <person name="Mukai Y."/>
            <person name="Nagasaki H."/>
            <person name="Nagata Y."/>
            <person name="Naito S."/>
            <person name="Nakashima M."/>
            <person name="Nakama Y."/>
            <person name="Nakamichi Y."/>
            <person name="Nakamura M."/>
            <person name="Meguro A."/>
            <person name="Negishi M."/>
            <person name="Ohta I."/>
            <person name="Ohta T."/>
            <person name="Okamoto M."/>
            <person name="Ono N."/>
            <person name="Saji S."/>
            <person name="Sakaguchi M."/>
            <person name="Sakai K."/>
            <person name="Shibata M."/>
            <person name="Shimokawa T."/>
            <person name="Song J."/>
            <person name="Takazaki Y."/>
            <person name="Terasawa K."/>
            <person name="Tsugane M."/>
            <person name="Tsuji K."/>
            <person name="Ueda S."/>
            <person name="Waki K."/>
            <person name="Yamagata H."/>
            <person name="Yamamoto M."/>
            <person name="Yamamoto S."/>
            <person name="Yamane H."/>
            <person name="Yoshiki S."/>
            <person name="Yoshihara R."/>
            <person name="Yukawa K."/>
            <person name="Zhong H."/>
            <person name="Yano M."/>
            <person name="Yuan Q."/>
            <person name="Ouyang S."/>
            <person name="Liu J."/>
            <person name="Jones K.M."/>
            <person name="Gansberger K."/>
            <person name="Moffat K."/>
            <person name="Hill J."/>
            <person name="Bera J."/>
            <person name="Fadrosh D."/>
            <person name="Jin S."/>
            <person name="Johri S."/>
            <person name="Kim M."/>
            <person name="Overton L."/>
            <person name="Reardon M."/>
            <person name="Tsitrin T."/>
            <person name="Vuong H."/>
            <person name="Weaver B."/>
            <person name="Ciecko A."/>
            <person name="Tallon L."/>
            <person name="Jackson J."/>
            <person name="Pai G."/>
            <person name="Aken S.V."/>
            <person name="Utterback T."/>
            <person name="Reidmuller S."/>
            <person name="Feldblyum T."/>
            <person name="Hsiao J."/>
            <person name="Zismann V."/>
            <person name="Iobst S."/>
            <person name="de Vazeille A.R."/>
            <person name="Buell C.R."/>
            <person name="Ying K."/>
            <person name="Li Y."/>
            <person name="Lu T."/>
            <person name="Huang Y."/>
            <person name="Zhao Q."/>
            <person name="Feng Q."/>
            <person name="Zhang L."/>
            <person name="Zhu J."/>
            <person name="Weng Q."/>
            <person name="Mu J."/>
            <person name="Lu Y."/>
            <person name="Fan D."/>
            <person name="Liu Y."/>
            <person name="Guan J."/>
            <person name="Zhang Y."/>
            <person name="Yu S."/>
            <person name="Liu X."/>
            <person name="Zhang Y."/>
            <person name="Hong G."/>
            <person name="Han B."/>
            <person name="Choisne N."/>
            <person name="Demange N."/>
            <person name="Orjeda G."/>
            <person name="Samain S."/>
            <person name="Cattolico L."/>
            <person name="Pelletier E."/>
            <person name="Couloux A."/>
            <person name="Segurens B."/>
            <person name="Wincker P."/>
            <person name="D'Hont A."/>
            <person name="Scarpelli C."/>
            <person name="Weissenbach J."/>
            <person name="Salanoubat M."/>
            <person name="Quetier F."/>
            <person name="Yu Y."/>
            <person name="Kim H.R."/>
            <person name="Rambo T."/>
            <person name="Currie J."/>
            <person name="Collura K."/>
            <person name="Luo M."/>
            <person name="Yang T."/>
            <person name="Ammiraju J.S.S."/>
            <person name="Engler F."/>
            <person name="Soderlund C."/>
            <person name="Wing R.A."/>
            <person name="Palmer L.E."/>
            <person name="de la Bastide M."/>
            <person name="Spiegel L."/>
            <person name="Nascimento L."/>
            <person name="Zutavern T."/>
            <person name="O'Shaughnessy A."/>
            <person name="Dike S."/>
            <person name="Dedhia N."/>
            <person name="Preston R."/>
            <person name="Balija V."/>
            <person name="McCombie W.R."/>
            <person name="Chow T."/>
            <person name="Chen H."/>
            <person name="Chung M."/>
            <person name="Chen C."/>
            <person name="Shaw J."/>
            <person name="Wu H."/>
            <person name="Hsiao K."/>
            <person name="Chao Y."/>
            <person name="Chu M."/>
            <person name="Cheng C."/>
            <person name="Hour A."/>
            <person name="Lee P."/>
            <person name="Lin S."/>
            <person name="Lin Y."/>
            <person name="Liou J."/>
            <person name="Liu S."/>
            <person name="Hsing Y."/>
            <person name="Raghuvanshi S."/>
            <person name="Mohanty A."/>
            <person name="Bharti A.K."/>
            <person name="Gaur A."/>
            <person name="Gupta V."/>
            <person name="Kumar D."/>
            <person name="Ravi V."/>
            <person name="Vij S."/>
            <person name="Kapur A."/>
            <person name="Khurana P."/>
            <person name="Khurana P."/>
            <person name="Khurana J.P."/>
            <person name="Tyagi A.K."/>
            <person name="Gaikwad K."/>
            <person name="Singh A."/>
            <person name="Dalal V."/>
            <person name="Srivastava S."/>
            <person name="Dixit A."/>
            <person name="Pal A.K."/>
            <person name="Ghazi I.A."/>
            <person name="Yadav M."/>
            <person name="Pandit A."/>
            <person name="Bhargava A."/>
            <person name="Sureshbabu K."/>
            <person name="Batra K."/>
            <person name="Sharma T.R."/>
            <person name="Mohapatra T."/>
            <person name="Singh N.K."/>
            <person name="Messing J."/>
            <person name="Nelson A.B."/>
            <person name="Fuks G."/>
            <person name="Kavchok S."/>
            <person name="Keizer G."/>
            <person name="Linton E."/>
            <person name="Llaca V."/>
            <person name="Song R."/>
            <person name="Tanyolac B."/>
            <person name="Young S."/>
            <person name="Ho-Il K."/>
            <person name="Hahn J.H."/>
            <person name="Sangsakoo G."/>
            <person name="Vanavichit A."/>
            <person name="de Mattos Luiz.A.T."/>
            <person name="Zimmer P.D."/>
            <person name="Malone G."/>
            <person name="Dellagostin O."/>
            <person name="de Oliveira A.C."/>
            <person name="Bevan M."/>
            <person name="Bancroft I."/>
            <person name="Minx P."/>
            <person name="Cordum H."/>
            <person name="Wilson R."/>
            <person name="Cheng Z."/>
            <person name="Jin W."/>
            <person name="Jiang J."/>
            <person name="Leong S.A."/>
            <person name="Iwama H."/>
            <person name="Gojobori T."/>
            <person name="Itoh T."/>
            <person name="Niimura Y."/>
            <person name="Fujii Y."/>
            <person name="Habara T."/>
            <person name="Sakai H."/>
            <person name="Sato Y."/>
            <person name="Wilson G."/>
            <person name="Kumar K."/>
            <person name="McCouch S."/>
            <person name="Juretic N."/>
            <person name="Hoen D."/>
            <person name="Wright S."/>
            <person name="Bruskiewich R."/>
            <person name="Bureau T."/>
            <person name="Miyao A."/>
            <person name="Hirochika H."/>
            <person name="Nishikawa T."/>
            <person name="Kadowaki K."/>
            <person name="Sugiura M."/>
            <person name="Burr B."/>
            <person name="Sasaki T."/>
        </authorList>
    </citation>
    <scope>NUCLEOTIDE SEQUENCE [LARGE SCALE GENOMIC DNA]</scope>
    <source>
        <strain evidence="3">cv. Nipponbare</strain>
    </source>
</reference>